<dbReference type="AlphaFoldDB" id="A0A096FJN6"/>
<organism evidence="1 2">
    <name type="scientific">Comamonas testosteroni</name>
    <name type="common">Pseudomonas testosteroni</name>
    <dbReference type="NCBI Taxonomy" id="285"/>
    <lineage>
        <taxon>Bacteria</taxon>
        <taxon>Pseudomonadati</taxon>
        <taxon>Pseudomonadota</taxon>
        <taxon>Betaproteobacteria</taxon>
        <taxon>Burkholderiales</taxon>
        <taxon>Comamonadaceae</taxon>
        <taxon>Comamonas</taxon>
    </lineage>
</organism>
<evidence type="ECO:0000313" key="1">
    <source>
        <dbReference type="EMBL" id="KGH30556.1"/>
    </source>
</evidence>
<dbReference type="EMBL" id="AWOR01000043">
    <property type="protein sequence ID" value="KGH30556.1"/>
    <property type="molecule type" value="Genomic_DNA"/>
</dbReference>
<accession>A0A096FJN6</accession>
<evidence type="ECO:0000313" key="2">
    <source>
        <dbReference type="Proteomes" id="UP000029553"/>
    </source>
</evidence>
<gene>
    <name evidence="1" type="ORF">P353_09895</name>
</gene>
<dbReference type="RefSeq" id="WP_269799957.1">
    <property type="nucleotide sequence ID" value="NZ_AWOR01000043.1"/>
</dbReference>
<sequence length="42" mass="4606">MDSAKDLLLAQLAALATACTQRLTQRAQHREKQAARSNRPAT</sequence>
<reference evidence="1 2" key="1">
    <citation type="submission" date="2013-09" db="EMBL/GenBank/DDBJ databases">
        <title>High correlation between genotypes and phenotypes of environmental bacteria Comamonas testosteroni strains.</title>
        <authorList>
            <person name="Liu L."/>
            <person name="Zhu W."/>
            <person name="Xia X."/>
            <person name="Xu B."/>
            <person name="Luo M."/>
            <person name="Wang G."/>
        </authorList>
    </citation>
    <scope>NUCLEOTIDE SEQUENCE [LARGE SCALE GENOMIC DNA]</scope>
    <source>
        <strain evidence="1 2">JL40</strain>
    </source>
</reference>
<dbReference type="Proteomes" id="UP000029553">
    <property type="component" value="Unassembled WGS sequence"/>
</dbReference>
<proteinExistence type="predicted"/>
<name>A0A096FJN6_COMTE</name>
<dbReference type="PROSITE" id="PS51257">
    <property type="entry name" value="PROKAR_LIPOPROTEIN"/>
    <property type="match status" value="1"/>
</dbReference>
<comment type="caution">
    <text evidence="1">The sequence shown here is derived from an EMBL/GenBank/DDBJ whole genome shotgun (WGS) entry which is preliminary data.</text>
</comment>
<protein>
    <submittedName>
        <fullName evidence="1">Uncharacterized protein</fullName>
    </submittedName>
</protein>